<dbReference type="RefSeq" id="WP_264516088.1">
    <property type="nucleotide sequence ID" value="NZ_JAPDDR010000016.1"/>
</dbReference>
<organism evidence="1 2">
    <name type="scientific">Luteolibacter rhizosphaerae</name>
    <dbReference type="NCBI Taxonomy" id="2989719"/>
    <lineage>
        <taxon>Bacteria</taxon>
        <taxon>Pseudomonadati</taxon>
        <taxon>Verrucomicrobiota</taxon>
        <taxon>Verrucomicrobiia</taxon>
        <taxon>Verrucomicrobiales</taxon>
        <taxon>Verrucomicrobiaceae</taxon>
        <taxon>Luteolibacter</taxon>
    </lineage>
</organism>
<protein>
    <submittedName>
        <fullName evidence="1">Uncharacterized protein</fullName>
    </submittedName>
</protein>
<proteinExistence type="predicted"/>
<keyword evidence="2" id="KW-1185">Reference proteome</keyword>
<comment type="caution">
    <text evidence="1">The sequence shown here is derived from an EMBL/GenBank/DDBJ whole genome shotgun (WGS) entry which is preliminary data.</text>
</comment>
<accession>A0ABT3G9I8</accession>
<gene>
    <name evidence="1" type="ORF">OJ996_23190</name>
</gene>
<dbReference type="Proteomes" id="UP001165653">
    <property type="component" value="Unassembled WGS sequence"/>
</dbReference>
<sequence>MSATITKKVTKEKLAKILPRAYTDRWGSVNVPEPITVIVFDDSVVKSGTLRKALHRVGDSLESLVLVGGDFTDESRAIASEIRAFLLAQSCYGWTDESYQQIRKIIGSKVKTPDLRRDA</sequence>
<evidence type="ECO:0000313" key="1">
    <source>
        <dbReference type="EMBL" id="MCW1916511.1"/>
    </source>
</evidence>
<dbReference type="EMBL" id="JAPDDR010000016">
    <property type="protein sequence ID" value="MCW1916511.1"/>
    <property type="molecule type" value="Genomic_DNA"/>
</dbReference>
<evidence type="ECO:0000313" key="2">
    <source>
        <dbReference type="Proteomes" id="UP001165653"/>
    </source>
</evidence>
<reference evidence="1" key="1">
    <citation type="submission" date="2022-10" db="EMBL/GenBank/DDBJ databases">
        <title>Luteolibacter sp. GHJ8, whole genome shotgun sequencing project.</title>
        <authorList>
            <person name="Zhao G."/>
            <person name="Shen L."/>
        </authorList>
    </citation>
    <scope>NUCLEOTIDE SEQUENCE</scope>
    <source>
        <strain evidence="1">GHJ8</strain>
    </source>
</reference>
<name>A0ABT3G9I8_9BACT</name>